<name>A0A0T6BI97_9BACI</name>
<protein>
    <submittedName>
        <fullName evidence="1">Uncharacterized protein</fullName>
    </submittedName>
</protein>
<comment type="caution">
    <text evidence="1">The sequence shown here is derived from an EMBL/GenBank/DDBJ whole genome shotgun (WGS) entry which is preliminary data.</text>
</comment>
<evidence type="ECO:0000313" key="1">
    <source>
        <dbReference type="EMBL" id="KRT87262.1"/>
    </source>
</evidence>
<reference evidence="1 2" key="1">
    <citation type="journal article" date="2015" name="Int. J. Syst. Evol. Microbiol.">
        <title>Bacillus glycinifermentans sp. nov., isolated from fermented soybean paste.</title>
        <authorList>
            <person name="Kim S.J."/>
            <person name="Dunlap C.A."/>
            <person name="Kwon S.W."/>
            <person name="Rooney A.P."/>
        </authorList>
    </citation>
    <scope>NUCLEOTIDE SEQUENCE [LARGE SCALE GENOMIC DNA]</scope>
    <source>
        <strain evidence="1 2">GO-13</strain>
    </source>
</reference>
<organism evidence="1 2">
    <name type="scientific">Bacillus glycinifermentans</name>
    <dbReference type="NCBI Taxonomy" id="1664069"/>
    <lineage>
        <taxon>Bacteria</taxon>
        <taxon>Bacillati</taxon>
        <taxon>Bacillota</taxon>
        <taxon>Bacilli</taxon>
        <taxon>Bacillales</taxon>
        <taxon>Bacillaceae</taxon>
        <taxon>Bacillus</taxon>
    </lineage>
</organism>
<proteinExistence type="predicted"/>
<gene>
    <name evidence="1" type="ORF">AB447_208475</name>
</gene>
<dbReference type="Proteomes" id="UP000036168">
    <property type="component" value="Unassembled WGS sequence"/>
</dbReference>
<sequence length="74" mass="8692">MSQEEHEGKIIKKPDKKIERSFADLKQLHELRYYKIYGKAECDRASASRNQKKIAARGRCAGDFFRFLVLRFGL</sequence>
<evidence type="ECO:0000313" key="2">
    <source>
        <dbReference type="Proteomes" id="UP000036168"/>
    </source>
</evidence>
<dbReference type="AlphaFoldDB" id="A0A0T6BI97"/>
<dbReference type="EMBL" id="LECW02000078">
    <property type="protein sequence ID" value="KRT87262.1"/>
    <property type="molecule type" value="Genomic_DNA"/>
</dbReference>
<accession>A0A0T6BI97</accession>